<accession>A0A0G4P5U0</accession>
<dbReference type="Proteomes" id="UP000053732">
    <property type="component" value="Unassembled WGS sequence"/>
</dbReference>
<dbReference type="STRING" id="1429867.A0A0G4P5U0"/>
<evidence type="ECO:0000313" key="3">
    <source>
        <dbReference type="EMBL" id="CRL21688.1"/>
    </source>
</evidence>
<sequence length="262" mass="29301">MCTKDWLPLINLATKQSPSTISRTQTALRQFGAFRLVAPQLTRNISRRVFQDAREFFQLPIEVKNTTRGYSAFDTELIRGRTAFPKESVYFFRKAVEDCHPPPSEFQYSVKDLHHEWTNLRSQLFSTLSTIIDSTEPLMGTPSLDYESLGVNFYDSDRLGSDRVHFSPAHVDSGILTILVRAAEAHDGLEIADLGTTEKLDSEGIGLDASFIPVPAIPDEVIVFAGTRLQRLLGKGKAFLAAIPLSFFLQGRKVWAQAPKVL</sequence>
<dbReference type="SUPFAM" id="SSF51197">
    <property type="entry name" value="Clavaminate synthase-like"/>
    <property type="match status" value="1"/>
</dbReference>
<gene>
    <name evidence="3" type="ORF">PCAMFM013_S006g000228</name>
</gene>
<dbReference type="PANTHER" id="PTHR47990">
    <property type="entry name" value="2-OXOGLUTARATE (2OG) AND FE(II)-DEPENDENT OXYGENASE SUPERFAMILY PROTEIN-RELATED"/>
    <property type="match status" value="1"/>
</dbReference>
<organism evidence="3 4">
    <name type="scientific">Penicillium camemberti (strain FM 013)</name>
    <dbReference type="NCBI Taxonomy" id="1429867"/>
    <lineage>
        <taxon>Eukaryota</taxon>
        <taxon>Fungi</taxon>
        <taxon>Dikarya</taxon>
        <taxon>Ascomycota</taxon>
        <taxon>Pezizomycotina</taxon>
        <taxon>Eurotiomycetes</taxon>
        <taxon>Eurotiomycetidae</taxon>
        <taxon>Eurotiales</taxon>
        <taxon>Aspergillaceae</taxon>
        <taxon>Penicillium</taxon>
    </lineage>
</organism>
<dbReference type="Gene3D" id="2.60.120.330">
    <property type="entry name" value="B-lactam Antibiotic, Isopenicillin N Synthase, Chain"/>
    <property type="match status" value="1"/>
</dbReference>
<keyword evidence="4" id="KW-1185">Reference proteome</keyword>
<evidence type="ECO:0000259" key="2">
    <source>
        <dbReference type="Pfam" id="PF14226"/>
    </source>
</evidence>
<reference evidence="3 4" key="1">
    <citation type="journal article" date="2014" name="Nat. Commun.">
        <title>Multiple recent horizontal transfers of a large genomic region in cheese making fungi.</title>
        <authorList>
            <person name="Cheeseman K."/>
            <person name="Ropars J."/>
            <person name="Renault P."/>
            <person name="Dupont J."/>
            <person name="Gouzy J."/>
            <person name="Branca A."/>
            <person name="Abraham A.L."/>
            <person name="Ceppi M."/>
            <person name="Conseiller E."/>
            <person name="Debuchy R."/>
            <person name="Malagnac F."/>
            <person name="Goarin A."/>
            <person name="Silar P."/>
            <person name="Lacoste S."/>
            <person name="Sallet E."/>
            <person name="Bensimon A."/>
            <person name="Giraud T."/>
            <person name="Brygoo Y."/>
        </authorList>
    </citation>
    <scope>NUCLEOTIDE SEQUENCE [LARGE SCALE GENOMIC DNA]</scope>
    <source>
        <strain evidence="4">FM 013</strain>
    </source>
</reference>
<protein>
    <submittedName>
        <fullName evidence="3">Str. FM013</fullName>
    </submittedName>
</protein>
<dbReference type="InterPro" id="IPR050231">
    <property type="entry name" value="Iron_ascorbate_oxido_reductase"/>
</dbReference>
<dbReference type="InterPro" id="IPR027443">
    <property type="entry name" value="IPNS-like_sf"/>
</dbReference>
<comment type="similarity">
    <text evidence="1">Belongs to the iron/ascorbate-dependent oxidoreductase family.</text>
</comment>
<dbReference type="InterPro" id="IPR026992">
    <property type="entry name" value="DIOX_N"/>
</dbReference>
<proteinExistence type="inferred from homology"/>
<evidence type="ECO:0000313" key="4">
    <source>
        <dbReference type="Proteomes" id="UP000053732"/>
    </source>
</evidence>
<evidence type="ECO:0000256" key="1">
    <source>
        <dbReference type="ARBA" id="ARBA00008056"/>
    </source>
</evidence>
<dbReference type="AlphaFoldDB" id="A0A0G4P5U0"/>
<name>A0A0G4P5U0_PENC3</name>
<feature type="domain" description="Non-haem dioxygenase N-terminal" evidence="2">
    <location>
        <begin position="7"/>
        <end position="94"/>
    </location>
</feature>
<dbReference type="EMBL" id="HG793139">
    <property type="protein sequence ID" value="CRL21688.1"/>
    <property type="molecule type" value="Genomic_DNA"/>
</dbReference>
<dbReference type="Pfam" id="PF14226">
    <property type="entry name" value="DIOX_N"/>
    <property type="match status" value="1"/>
</dbReference>